<accession>A0A3B0UN47</accession>
<dbReference type="SUPFAM" id="SSF69705">
    <property type="entry name" value="Transcription factor NusA, N-terminal domain"/>
    <property type="match status" value="1"/>
</dbReference>
<evidence type="ECO:0000256" key="1">
    <source>
        <dbReference type="ARBA" id="ARBA00022472"/>
    </source>
</evidence>
<reference evidence="8" key="1">
    <citation type="submission" date="2018-06" db="EMBL/GenBank/DDBJ databases">
        <authorList>
            <person name="Zhirakovskaya E."/>
        </authorList>
    </citation>
    <scope>NUCLEOTIDE SEQUENCE</scope>
</reference>
<keyword evidence="1" id="KW-0806">Transcription termination</keyword>
<feature type="domain" description="K Homology" evidence="7">
    <location>
        <begin position="234"/>
        <end position="298"/>
    </location>
</feature>
<organism evidence="8">
    <name type="scientific">hydrothermal vent metagenome</name>
    <dbReference type="NCBI Taxonomy" id="652676"/>
    <lineage>
        <taxon>unclassified sequences</taxon>
        <taxon>metagenomes</taxon>
        <taxon>ecological metagenomes</taxon>
    </lineage>
</organism>
<dbReference type="Gene3D" id="3.30.300.20">
    <property type="match status" value="2"/>
</dbReference>
<dbReference type="InterPro" id="IPR012340">
    <property type="entry name" value="NA-bd_OB-fold"/>
</dbReference>
<proteinExistence type="inferred from homology"/>
<keyword evidence="5" id="KW-0805">Transcription regulation</keyword>
<dbReference type="Gene3D" id="2.40.50.140">
    <property type="entry name" value="Nucleic acid-binding proteins"/>
    <property type="match status" value="1"/>
</dbReference>
<dbReference type="GO" id="GO:0031564">
    <property type="term" value="P:transcription antitermination"/>
    <property type="evidence" value="ECO:0007669"/>
    <property type="project" value="UniProtKB-KW"/>
</dbReference>
<feature type="domain" description="K Homology" evidence="7">
    <location>
        <begin position="305"/>
        <end position="402"/>
    </location>
</feature>
<evidence type="ECO:0000256" key="4">
    <source>
        <dbReference type="ARBA" id="ARBA00022884"/>
    </source>
</evidence>
<dbReference type="HAMAP" id="MF_00945_B">
    <property type="entry name" value="NusA_B"/>
    <property type="match status" value="1"/>
</dbReference>
<sequence length="413" mass="47074">MDSGNLIESFADFAMQKNIDRPTMIRILEDVFKTMIRKKYEFDDNFDVIINADKGDLEIWRFREIVDDDSEDIWDHDKICLTDARKIEEDFEIGEEVAEEIKLIDFGRRAVMTARQTLIQRVKDLEKDIIYEKYKDLAGEIISAEVYQTLSREVLLVDNEGNELSISKNDQIPKDRFRKGESVRAVVEGVDMVNGNPKVKLSRTAPVFLERLFENEVPEVYDGLITIKKVVRQPGERAKVAVESYDDRIDPVGACVGMKGSRIHSIVRELQNENIDVINFTDNMELYIARSLSPAKISSIKIPEEGGRVSVFLKPDQVSLAIGKGGQNIKLASQLIGLEIDVFRDSGDLDDEDVDLDEFGDEIDSWIIDELKRVGLDTAKSVLSLTPEEITKRADLEMETIQEIFKILGQEFE</sequence>
<dbReference type="InterPro" id="IPR009019">
    <property type="entry name" value="KH_sf_prok-type"/>
</dbReference>
<dbReference type="SUPFAM" id="SSF50249">
    <property type="entry name" value="Nucleic acid-binding proteins"/>
    <property type="match status" value="1"/>
</dbReference>
<dbReference type="Pfam" id="PF13184">
    <property type="entry name" value="KH_NusA_1st"/>
    <property type="match status" value="1"/>
</dbReference>
<evidence type="ECO:0000256" key="2">
    <source>
        <dbReference type="ARBA" id="ARBA00022490"/>
    </source>
</evidence>
<dbReference type="InterPro" id="IPR036555">
    <property type="entry name" value="NusA_N_sf"/>
</dbReference>
<dbReference type="InterPro" id="IPR004087">
    <property type="entry name" value="KH_dom"/>
</dbReference>
<dbReference type="GO" id="GO:0003723">
    <property type="term" value="F:RNA binding"/>
    <property type="evidence" value="ECO:0007669"/>
    <property type="project" value="UniProtKB-KW"/>
</dbReference>
<dbReference type="GO" id="GO:0006353">
    <property type="term" value="P:DNA-templated transcription termination"/>
    <property type="evidence" value="ECO:0007669"/>
    <property type="project" value="UniProtKB-KW"/>
</dbReference>
<dbReference type="Gene3D" id="3.30.1480.10">
    <property type="entry name" value="NusA, N-terminal domain"/>
    <property type="match status" value="1"/>
</dbReference>
<evidence type="ECO:0000256" key="3">
    <source>
        <dbReference type="ARBA" id="ARBA00022814"/>
    </source>
</evidence>
<dbReference type="GO" id="GO:0005829">
    <property type="term" value="C:cytosol"/>
    <property type="evidence" value="ECO:0007669"/>
    <property type="project" value="TreeGrafter"/>
</dbReference>
<dbReference type="InterPro" id="IPR015946">
    <property type="entry name" value="KH_dom-like_a/b"/>
</dbReference>
<dbReference type="SUPFAM" id="SSF54814">
    <property type="entry name" value="Prokaryotic type KH domain (KH-domain type II)"/>
    <property type="match status" value="2"/>
</dbReference>
<dbReference type="FunFam" id="3.30.300.20:FF:000002">
    <property type="entry name" value="Transcription termination/antitermination protein NusA"/>
    <property type="match status" value="1"/>
</dbReference>
<dbReference type="Pfam" id="PF26594">
    <property type="entry name" value="KH_NusA_2nd"/>
    <property type="match status" value="1"/>
</dbReference>
<dbReference type="InterPro" id="IPR058582">
    <property type="entry name" value="KH_NusA_2nd"/>
</dbReference>
<dbReference type="CDD" id="cd02134">
    <property type="entry name" value="KH-II_NusA_rpt1"/>
    <property type="match status" value="1"/>
</dbReference>
<dbReference type="EMBL" id="UOES01000312">
    <property type="protein sequence ID" value="VAW27842.1"/>
    <property type="molecule type" value="Genomic_DNA"/>
</dbReference>
<dbReference type="CDD" id="cd22529">
    <property type="entry name" value="KH-II_NusA_rpt2"/>
    <property type="match status" value="1"/>
</dbReference>
<dbReference type="NCBIfam" id="TIGR01953">
    <property type="entry name" value="NusA"/>
    <property type="match status" value="1"/>
</dbReference>
<dbReference type="GO" id="GO:0003700">
    <property type="term" value="F:DNA-binding transcription factor activity"/>
    <property type="evidence" value="ECO:0007669"/>
    <property type="project" value="InterPro"/>
</dbReference>
<dbReference type="SMART" id="SM00322">
    <property type="entry name" value="KH"/>
    <property type="match status" value="2"/>
</dbReference>
<name>A0A3B0UN47_9ZZZZ</name>
<dbReference type="PANTHER" id="PTHR22648:SF0">
    <property type="entry name" value="TRANSCRIPTION TERMINATION_ANTITERMINATION PROTEIN NUSA"/>
    <property type="match status" value="1"/>
</dbReference>
<evidence type="ECO:0000256" key="5">
    <source>
        <dbReference type="ARBA" id="ARBA00023015"/>
    </source>
</evidence>
<evidence type="ECO:0000259" key="7">
    <source>
        <dbReference type="SMART" id="SM00322"/>
    </source>
</evidence>
<dbReference type="InterPro" id="IPR013735">
    <property type="entry name" value="TF_NusA_N"/>
</dbReference>
<dbReference type="AlphaFoldDB" id="A0A3B0UN47"/>
<keyword evidence="6" id="KW-0804">Transcription</keyword>
<evidence type="ECO:0000256" key="6">
    <source>
        <dbReference type="ARBA" id="ARBA00023163"/>
    </source>
</evidence>
<protein>
    <submittedName>
        <fullName evidence="8">Transcription termination protein NusA</fullName>
    </submittedName>
</protein>
<dbReference type="InterPro" id="IPR030842">
    <property type="entry name" value="TF_NusA_bacterial"/>
</dbReference>
<keyword evidence="3" id="KW-0889">Transcription antitermination</keyword>
<dbReference type="PANTHER" id="PTHR22648">
    <property type="entry name" value="TRANSCRIPTION TERMINATION FACTOR NUSA"/>
    <property type="match status" value="1"/>
</dbReference>
<keyword evidence="2" id="KW-0963">Cytoplasm</keyword>
<dbReference type="PROSITE" id="PS50084">
    <property type="entry name" value="KH_TYPE_1"/>
    <property type="match status" value="1"/>
</dbReference>
<dbReference type="InterPro" id="IPR010213">
    <property type="entry name" value="TF_NusA"/>
</dbReference>
<dbReference type="InterPro" id="IPR025249">
    <property type="entry name" value="TF_NusA_KH_1st"/>
</dbReference>
<keyword evidence="4" id="KW-0694">RNA-binding</keyword>
<gene>
    <name evidence="8" type="ORF">MNBD_BACTEROID06-1239</name>
</gene>
<evidence type="ECO:0000313" key="8">
    <source>
        <dbReference type="EMBL" id="VAW27842.1"/>
    </source>
</evidence>
<dbReference type="Pfam" id="PF08529">
    <property type="entry name" value="NusA_N"/>
    <property type="match status" value="1"/>
</dbReference>